<feature type="domain" description="Carrier" evidence="3">
    <location>
        <begin position="4"/>
        <end position="82"/>
    </location>
</feature>
<dbReference type="GO" id="GO:0000036">
    <property type="term" value="F:acyl carrier activity"/>
    <property type="evidence" value="ECO:0007669"/>
    <property type="project" value="TreeGrafter"/>
</dbReference>
<sequence length="82" mass="9357">MISAAVPSVTQKVVKIISKVKRIQPSRLRISSDLSKEFGYDTVDLVSIIWELEKSFQIEIPDEVPLQTVGHFVEYVSNHTER</sequence>
<protein>
    <submittedName>
        <fullName evidence="4">Acyl carrier protein</fullName>
    </submittedName>
</protein>
<keyword evidence="2" id="KW-0597">Phosphoprotein</keyword>
<evidence type="ECO:0000256" key="2">
    <source>
        <dbReference type="ARBA" id="ARBA00022553"/>
    </source>
</evidence>
<evidence type="ECO:0000313" key="4">
    <source>
        <dbReference type="EMBL" id="ALJ00015.1"/>
    </source>
</evidence>
<dbReference type="GO" id="GO:0000035">
    <property type="term" value="F:acyl binding"/>
    <property type="evidence" value="ECO:0007669"/>
    <property type="project" value="TreeGrafter"/>
</dbReference>
<dbReference type="EMBL" id="CP012643">
    <property type="protein sequence ID" value="ALJ00015.1"/>
    <property type="molecule type" value="Genomic_DNA"/>
</dbReference>
<dbReference type="InterPro" id="IPR036736">
    <property type="entry name" value="ACP-like_sf"/>
</dbReference>
<gene>
    <name evidence="4" type="ORF">DC20_14815</name>
</gene>
<dbReference type="RefSeq" id="WP_062544548.1">
    <property type="nucleotide sequence ID" value="NZ_CP012643.1"/>
</dbReference>
<dbReference type="Gene3D" id="1.10.1200.10">
    <property type="entry name" value="ACP-like"/>
    <property type="match status" value="1"/>
</dbReference>
<evidence type="ECO:0000313" key="5">
    <source>
        <dbReference type="Proteomes" id="UP000061382"/>
    </source>
</evidence>
<dbReference type="SUPFAM" id="SSF47336">
    <property type="entry name" value="ACP-like"/>
    <property type="match status" value="1"/>
</dbReference>
<dbReference type="PROSITE" id="PS50075">
    <property type="entry name" value="CARRIER"/>
    <property type="match status" value="1"/>
</dbReference>
<dbReference type="PATRIC" id="fig|512763.3.peg.3260"/>
<reference evidence="4 5" key="1">
    <citation type="submission" date="2015-08" db="EMBL/GenBank/DDBJ databases">
        <title>Complete genome sequence of Rufibacter tibetensis strain 1351t, a radiation-resistant bacterium from tibet plateau.</title>
        <authorList>
            <person name="Dai J."/>
        </authorList>
    </citation>
    <scope>NUCLEOTIDE SEQUENCE [LARGE SCALE GENOMIC DNA]</scope>
    <source>
        <strain evidence="4 5">1351</strain>
    </source>
</reference>
<keyword evidence="5" id="KW-1185">Reference proteome</keyword>
<dbReference type="Proteomes" id="UP000061382">
    <property type="component" value="Chromosome"/>
</dbReference>
<organism evidence="4 5">
    <name type="scientific">Rufibacter tibetensis</name>
    <dbReference type="NCBI Taxonomy" id="512763"/>
    <lineage>
        <taxon>Bacteria</taxon>
        <taxon>Pseudomonadati</taxon>
        <taxon>Bacteroidota</taxon>
        <taxon>Cytophagia</taxon>
        <taxon>Cytophagales</taxon>
        <taxon>Hymenobacteraceae</taxon>
        <taxon>Rufibacter</taxon>
    </lineage>
</organism>
<dbReference type="PANTHER" id="PTHR20863:SF76">
    <property type="entry name" value="CARRIER DOMAIN-CONTAINING PROTEIN"/>
    <property type="match status" value="1"/>
</dbReference>
<dbReference type="OrthoDB" id="893949at2"/>
<dbReference type="Pfam" id="PF00550">
    <property type="entry name" value="PP-binding"/>
    <property type="match status" value="1"/>
</dbReference>
<dbReference type="PANTHER" id="PTHR20863">
    <property type="entry name" value="ACYL CARRIER PROTEIN"/>
    <property type="match status" value="1"/>
</dbReference>
<proteinExistence type="predicted"/>
<accession>A0A0P0CDW7</accession>
<dbReference type="InterPro" id="IPR003231">
    <property type="entry name" value="ACP"/>
</dbReference>
<dbReference type="InterPro" id="IPR009081">
    <property type="entry name" value="PP-bd_ACP"/>
</dbReference>
<evidence type="ECO:0000256" key="1">
    <source>
        <dbReference type="ARBA" id="ARBA00022450"/>
    </source>
</evidence>
<dbReference type="AlphaFoldDB" id="A0A0P0CDW7"/>
<name>A0A0P0CDW7_9BACT</name>
<dbReference type="STRING" id="512763.DC20_14815"/>
<keyword evidence="1" id="KW-0596">Phosphopantetheine</keyword>
<dbReference type="KEGG" id="rti:DC20_14815"/>
<evidence type="ECO:0000259" key="3">
    <source>
        <dbReference type="PROSITE" id="PS50075"/>
    </source>
</evidence>